<dbReference type="Gene3D" id="3.30.360.10">
    <property type="entry name" value="Dihydrodipicolinate Reductase, domain 2"/>
    <property type="match status" value="1"/>
</dbReference>
<dbReference type="EMBL" id="BARU01005545">
    <property type="protein sequence ID" value="GAH37968.1"/>
    <property type="molecule type" value="Genomic_DNA"/>
</dbReference>
<dbReference type="SUPFAM" id="SSF55347">
    <property type="entry name" value="Glyceraldehyde-3-phosphate dehydrogenase-like, C-terminal domain"/>
    <property type="match status" value="1"/>
</dbReference>
<dbReference type="InterPro" id="IPR055170">
    <property type="entry name" value="GFO_IDH_MocA-like_dom"/>
</dbReference>
<evidence type="ECO:0000259" key="1">
    <source>
        <dbReference type="Pfam" id="PF01408"/>
    </source>
</evidence>
<evidence type="ECO:0008006" key="4">
    <source>
        <dbReference type="Google" id="ProtNLM"/>
    </source>
</evidence>
<dbReference type="InterPro" id="IPR000683">
    <property type="entry name" value="Gfo/Idh/MocA-like_OxRdtase_N"/>
</dbReference>
<proteinExistence type="predicted"/>
<protein>
    <recommendedName>
        <fullName evidence="4">Gfo/Idh/MocA-like oxidoreductase N-terminal domain-containing protein</fullName>
    </recommendedName>
</protein>
<dbReference type="PANTHER" id="PTHR43377:SF1">
    <property type="entry name" value="BILIVERDIN REDUCTASE A"/>
    <property type="match status" value="1"/>
</dbReference>
<dbReference type="GO" id="GO:0000166">
    <property type="term" value="F:nucleotide binding"/>
    <property type="evidence" value="ECO:0007669"/>
    <property type="project" value="InterPro"/>
</dbReference>
<organism evidence="3">
    <name type="scientific">marine sediment metagenome</name>
    <dbReference type="NCBI Taxonomy" id="412755"/>
    <lineage>
        <taxon>unclassified sequences</taxon>
        <taxon>metagenomes</taxon>
        <taxon>ecological metagenomes</taxon>
    </lineage>
</organism>
<feature type="domain" description="GFO/IDH/MocA-like oxidoreductase" evidence="2">
    <location>
        <begin position="143"/>
        <end position="262"/>
    </location>
</feature>
<dbReference type="SUPFAM" id="SSF51735">
    <property type="entry name" value="NAD(P)-binding Rossmann-fold domains"/>
    <property type="match status" value="1"/>
</dbReference>
<dbReference type="Pfam" id="PF01408">
    <property type="entry name" value="GFO_IDH_MocA"/>
    <property type="match status" value="1"/>
</dbReference>
<sequence length="353" mass="40151">VDRRKDNLMEDKMEKFGLGIMGCGDMGFWHARNLNKMKKVKIIAASDINSDNLKRFTDEFQVKHSFSDYNRILDIKEMEGVLVSLPTFLHRTAVISAANKGKHIFCEKPIAMNLKDADEMIEVCRENRVKFMLGFVRRFDNFWRKAREVIKENLLGRPVIWHDVNSSTGAPYDWYFDKKKGGGPLIDGAVHNYDFGHYTFGKVKKVYASTMNFKRDVSAIDTGSAIIEYESKDEQIISWSWGLPEGASGGQLTDVIGPKGALLFPGCFDEKEIPQSINQEKDGLFLLSLKEGEKEWIKWEKNDMFFDELLHFIDCIRKDREPCVIGEDGKEALEVGLAILKSGELGSAVEIEG</sequence>
<name>X1GYA1_9ZZZZ</name>
<dbReference type="PANTHER" id="PTHR43377">
    <property type="entry name" value="BILIVERDIN REDUCTASE A"/>
    <property type="match status" value="1"/>
</dbReference>
<dbReference type="Pfam" id="PF22725">
    <property type="entry name" value="GFO_IDH_MocA_C3"/>
    <property type="match status" value="1"/>
</dbReference>
<gene>
    <name evidence="3" type="ORF">S03H2_10829</name>
</gene>
<dbReference type="AlphaFoldDB" id="X1GYA1"/>
<dbReference type="InterPro" id="IPR036291">
    <property type="entry name" value="NAD(P)-bd_dom_sf"/>
</dbReference>
<feature type="non-terminal residue" evidence="3">
    <location>
        <position position="1"/>
    </location>
</feature>
<accession>X1GYA1</accession>
<dbReference type="InterPro" id="IPR051450">
    <property type="entry name" value="Gfo/Idh/MocA_Oxidoreductases"/>
</dbReference>
<feature type="domain" description="Gfo/Idh/MocA-like oxidoreductase N-terminal" evidence="1">
    <location>
        <begin position="17"/>
        <end position="135"/>
    </location>
</feature>
<comment type="caution">
    <text evidence="3">The sequence shown here is derived from an EMBL/GenBank/DDBJ whole genome shotgun (WGS) entry which is preliminary data.</text>
</comment>
<evidence type="ECO:0000313" key="3">
    <source>
        <dbReference type="EMBL" id="GAH37968.1"/>
    </source>
</evidence>
<evidence type="ECO:0000259" key="2">
    <source>
        <dbReference type="Pfam" id="PF22725"/>
    </source>
</evidence>
<reference evidence="3" key="1">
    <citation type="journal article" date="2014" name="Front. Microbiol.">
        <title>High frequency of phylogenetically diverse reductive dehalogenase-homologous genes in deep subseafloor sedimentary metagenomes.</title>
        <authorList>
            <person name="Kawai M."/>
            <person name="Futagami T."/>
            <person name="Toyoda A."/>
            <person name="Takaki Y."/>
            <person name="Nishi S."/>
            <person name="Hori S."/>
            <person name="Arai W."/>
            <person name="Tsubouchi T."/>
            <person name="Morono Y."/>
            <person name="Uchiyama I."/>
            <person name="Ito T."/>
            <person name="Fujiyama A."/>
            <person name="Inagaki F."/>
            <person name="Takami H."/>
        </authorList>
    </citation>
    <scope>NUCLEOTIDE SEQUENCE</scope>
    <source>
        <strain evidence="3">Expedition CK06-06</strain>
    </source>
</reference>
<dbReference type="Gene3D" id="3.40.50.720">
    <property type="entry name" value="NAD(P)-binding Rossmann-like Domain"/>
    <property type="match status" value="1"/>
</dbReference>